<protein>
    <submittedName>
        <fullName evidence="1">C-type cytochrome</fullName>
    </submittedName>
</protein>
<dbReference type="Proteomes" id="UP001596292">
    <property type="component" value="Unassembled WGS sequence"/>
</dbReference>
<sequence length="54" mass="5826">MGVLAGRPEAEIVGALEAFRLGSRPATIMNRIVKGFDAQESHAIAAWFAEQGKR</sequence>
<evidence type="ECO:0000313" key="2">
    <source>
        <dbReference type="Proteomes" id="UP001596292"/>
    </source>
</evidence>
<dbReference type="SUPFAM" id="SSF46626">
    <property type="entry name" value="Cytochrome c"/>
    <property type="match status" value="1"/>
</dbReference>
<accession>A0ABW2BPD5</accession>
<gene>
    <name evidence="1" type="ORF">ACFQE0_18580</name>
</gene>
<keyword evidence="2" id="KW-1185">Reference proteome</keyword>
<organism evidence="1 2">
    <name type="scientific">Methylobacterium komagatae</name>
    <dbReference type="NCBI Taxonomy" id="374425"/>
    <lineage>
        <taxon>Bacteria</taxon>
        <taxon>Pseudomonadati</taxon>
        <taxon>Pseudomonadota</taxon>
        <taxon>Alphaproteobacteria</taxon>
        <taxon>Hyphomicrobiales</taxon>
        <taxon>Methylobacteriaceae</taxon>
        <taxon>Methylobacterium</taxon>
    </lineage>
</organism>
<dbReference type="InterPro" id="IPR036909">
    <property type="entry name" value="Cyt_c-like_dom_sf"/>
</dbReference>
<proteinExistence type="predicted"/>
<reference evidence="2" key="1">
    <citation type="journal article" date="2019" name="Int. J. Syst. Evol. Microbiol.">
        <title>The Global Catalogue of Microorganisms (GCM) 10K type strain sequencing project: providing services to taxonomists for standard genome sequencing and annotation.</title>
        <authorList>
            <consortium name="The Broad Institute Genomics Platform"/>
            <consortium name="The Broad Institute Genome Sequencing Center for Infectious Disease"/>
            <person name="Wu L."/>
            <person name="Ma J."/>
        </authorList>
    </citation>
    <scope>NUCLEOTIDE SEQUENCE [LARGE SCALE GENOMIC DNA]</scope>
    <source>
        <strain evidence="2">CCUG 48316</strain>
    </source>
</reference>
<dbReference type="Gene3D" id="1.10.760.10">
    <property type="entry name" value="Cytochrome c-like domain"/>
    <property type="match status" value="1"/>
</dbReference>
<dbReference type="RefSeq" id="WP_378972332.1">
    <property type="nucleotide sequence ID" value="NZ_JBHSWN010000001.1"/>
</dbReference>
<name>A0ABW2BPD5_9HYPH</name>
<dbReference type="EMBL" id="JBHSWN010000001">
    <property type="protein sequence ID" value="MFC6791445.1"/>
    <property type="molecule type" value="Genomic_DNA"/>
</dbReference>
<evidence type="ECO:0000313" key="1">
    <source>
        <dbReference type="EMBL" id="MFC6791445.1"/>
    </source>
</evidence>
<comment type="caution">
    <text evidence="1">The sequence shown here is derived from an EMBL/GenBank/DDBJ whole genome shotgun (WGS) entry which is preliminary data.</text>
</comment>